<keyword evidence="1" id="KW-0540">Nuclease</keyword>
<keyword evidence="2 15" id="KW-0547">Nucleotide-binding</keyword>
<keyword evidence="4 15" id="KW-0378">Hydrolase</keyword>
<evidence type="ECO:0000256" key="3">
    <source>
        <dbReference type="ARBA" id="ARBA00022763"/>
    </source>
</evidence>
<dbReference type="InterPro" id="IPR014016">
    <property type="entry name" value="UvrD-like_ATP-bd"/>
</dbReference>
<evidence type="ECO:0000256" key="14">
    <source>
        <dbReference type="ARBA" id="ARBA00048988"/>
    </source>
</evidence>
<keyword evidence="3" id="KW-0227">DNA damage</keyword>
<dbReference type="Pfam" id="PF13361">
    <property type="entry name" value="UvrD_C"/>
    <property type="match status" value="1"/>
</dbReference>
<evidence type="ECO:0000256" key="8">
    <source>
        <dbReference type="ARBA" id="ARBA00023125"/>
    </source>
</evidence>
<comment type="catalytic activity">
    <reaction evidence="14">
        <text>ATP + H2O = ADP + phosphate + H(+)</text>
        <dbReference type="Rhea" id="RHEA:13065"/>
        <dbReference type="ChEBI" id="CHEBI:15377"/>
        <dbReference type="ChEBI" id="CHEBI:15378"/>
        <dbReference type="ChEBI" id="CHEBI:30616"/>
        <dbReference type="ChEBI" id="CHEBI:43474"/>
        <dbReference type="ChEBI" id="CHEBI:456216"/>
        <dbReference type="EC" id="5.6.2.4"/>
    </reaction>
</comment>
<comment type="caution">
    <text evidence="18">The sequence shown here is derived from an EMBL/GenBank/DDBJ whole genome shotgun (WGS) entry which is preliminary data.</text>
</comment>
<evidence type="ECO:0000256" key="9">
    <source>
        <dbReference type="ARBA" id="ARBA00023204"/>
    </source>
</evidence>
<gene>
    <name evidence="18" type="ORF">ACFSW8_10390</name>
</gene>
<evidence type="ECO:0000256" key="1">
    <source>
        <dbReference type="ARBA" id="ARBA00022722"/>
    </source>
</evidence>
<keyword evidence="10" id="KW-0413">Isomerase</keyword>
<keyword evidence="6" id="KW-0269">Exonuclease</keyword>
<evidence type="ECO:0000256" key="12">
    <source>
        <dbReference type="ARBA" id="ARBA00034808"/>
    </source>
</evidence>
<evidence type="ECO:0000256" key="4">
    <source>
        <dbReference type="ARBA" id="ARBA00022801"/>
    </source>
</evidence>
<reference evidence="19" key="1">
    <citation type="journal article" date="2019" name="Int. J. Syst. Evol. Microbiol.">
        <title>The Global Catalogue of Microorganisms (GCM) 10K type strain sequencing project: providing services to taxonomists for standard genome sequencing and annotation.</title>
        <authorList>
            <consortium name="The Broad Institute Genomics Platform"/>
            <consortium name="The Broad Institute Genome Sequencing Center for Infectious Disease"/>
            <person name="Wu L."/>
            <person name="Ma J."/>
        </authorList>
    </citation>
    <scope>NUCLEOTIDE SEQUENCE [LARGE SCALE GENOMIC DNA]</scope>
    <source>
        <strain evidence="19">CCUG 57942</strain>
    </source>
</reference>
<dbReference type="PANTHER" id="PTHR11070">
    <property type="entry name" value="UVRD / RECB / PCRA DNA HELICASE FAMILY MEMBER"/>
    <property type="match status" value="1"/>
</dbReference>
<dbReference type="Pfam" id="PF00580">
    <property type="entry name" value="UvrD-helicase"/>
    <property type="match status" value="1"/>
</dbReference>
<feature type="region of interest" description="Disordered" evidence="16">
    <location>
        <begin position="868"/>
        <end position="895"/>
    </location>
</feature>
<evidence type="ECO:0000259" key="17">
    <source>
        <dbReference type="PROSITE" id="PS51198"/>
    </source>
</evidence>
<dbReference type="PANTHER" id="PTHR11070:SF2">
    <property type="entry name" value="ATP-DEPENDENT DNA HELICASE SRS2"/>
    <property type="match status" value="1"/>
</dbReference>
<evidence type="ECO:0000256" key="7">
    <source>
        <dbReference type="ARBA" id="ARBA00022840"/>
    </source>
</evidence>
<comment type="catalytic activity">
    <reaction evidence="11">
        <text>Couples ATP hydrolysis with the unwinding of duplex DNA by translocating in the 3'-5' direction.</text>
        <dbReference type="EC" id="5.6.2.4"/>
    </reaction>
</comment>
<keyword evidence="9" id="KW-0234">DNA repair</keyword>
<dbReference type="InterPro" id="IPR014017">
    <property type="entry name" value="DNA_helicase_UvrD-like_C"/>
</dbReference>
<accession>A0ABW4ZCG3</accession>
<dbReference type="InterPro" id="IPR011604">
    <property type="entry name" value="PDDEXK-like_dom_sf"/>
</dbReference>
<keyword evidence="8" id="KW-0238">DNA-binding</keyword>
<feature type="domain" description="UvrD-like helicase ATP-binding" evidence="17">
    <location>
        <begin position="1"/>
        <end position="473"/>
    </location>
</feature>
<evidence type="ECO:0000313" key="18">
    <source>
        <dbReference type="EMBL" id="MFD2159307.1"/>
    </source>
</evidence>
<dbReference type="InterPro" id="IPR011335">
    <property type="entry name" value="Restrct_endonuc-II-like"/>
</dbReference>
<dbReference type="EMBL" id="JBHUJB010000043">
    <property type="protein sequence ID" value="MFD2159307.1"/>
    <property type="molecule type" value="Genomic_DNA"/>
</dbReference>
<sequence length="1051" mass="118378">MFSSLLIEASAGSGKTFQLSNRFIALLALGEEPADLIALTFTRKAAGEFTRRILNRLALAATSENEAHKLSQEITPTLLGDPSSQQPELTIPPVLPALNMERFRELLAKLVDSLDRLQLSTLDSFFTRLVSSFGPELGLAGFEMLDEDRFALAREETLQQVLNGGALNQRQRDLFLSAFAVANYGNEEAKVRDSILDFVNKHHERLLQCPSPESWGNAPALWHDSESWPKFSPAKLAALQQDILSATPESLGHATLNKTFQTFAASITDYQPGTPLPDPIKKNLFKWTQNLPPNTLEISFTYSRKEITFPQRLTQLLLSLERLIRYSEIHVFLKRTQGIWAVVKAFENQYNKQCRSQGRVSFADLTLLLQQHAVLARKTGFNELAYRLDSQFKHWMLDEFQDTSRRQWEVIEPVINESVTDHEGDRSLFVVGDTKQSIYGWRGGEPRLFREMTLREDWSRLKQWTMSHSWRSSQVVLDFVNLICSPDSPGMTAFPNATQQRWKFQTHHAAKQLHGEVRVYQFSDKAEDQHSPKELAIVEELKRLSPIQRGLSCAILVTSNKQVQHYTSLLRESTGLPVEAEAAVSIASDSPFGLALLDWFRYLTHPADAFARRHVDTSPLAHSLAQFGDSPELQFTTARQQISSEGVAAHIIALHQNLPRDLVLGEFQTMRLEQILNTARSFDSQGGTLEEWLRMLVNQTHREESGKGAIQVMTIHKSKGLEFDLVFLPELDGNSYDTVSRMDMLTKENDQHLPIHFLNKPAKEIIANDETLNLQYNDWVANNCYERACNLYVALTRAARSLYLFLKPPPRSTTPLNDASWIRSTIGDIETTEHTIADSISGHLLYQRGSDTWLSDYPIQDLATDPHAAPLLLPPATPRLGRRTASKEKSTSIQLRNSRKNQAGMDFGNQVHALFESINHADDALTLPDSDAANAVRQAILLPESQHWFAPAPQTEILREQAIEAIDSNGTWFSGVIDRALVHRDETNQVSSVEILDFKTDSVDSADTLITRYKAQLESYAAVIASVYQIPANTVTTTILSTKLNTYIPVS</sequence>
<keyword evidence="5 15" id="KW-0347">Helicase</keyword>
<proteinExistence type="predicted"/>
<organism evidence="18 19">
    <name type="scientific">Rubritalea tangerina</name>
    <dbReference type="NCBI Taxonomy" id="430798"/>
    <lineage>
        <taxon>Bacteria</taxon>
        <taxon>Pseudomonadati</taxon>
        <taxon>Verrucomicrobiota</taxon>
        <taxon>Verrucomicrobiia</taxon>
        <taxon>Verrucomicrobiales</taxon>
        <taxon>Rubritaleaceae</taxon>
        <taxon>Rubritalea</taxon>
    </lineage>
</organism>
<dbReference type="Proteomes" id="UP001597389">
    <property type="component" value="Unassembled WGS sequence"/>
</dbReference>
<evidence type="ECO:0000256" key="6">
    <source>
        <dbReference type="ARBA" id="ARBA00022839"/>
    </source>
</evidence>
<evidence type="ECO:0000313" key="19">
    <source>
        <dbReference type="Proteomes" id="UP001597389"/>
    </source>
</evidence>
<name>A0ABW4ZCG3_9BACT</name>
<dbReference type="InterPro" id="IPR000212">
    <property type="entry name" value="DNA_helicase_UvrD/REP"/>
</dbReference>
<evidence type="ECO:0000256" key="5">
    <source>
        <dbReference type="ARBA" id="ARBA00022806"/>
    </source>
</evidence>
<dbReference type="SUPFAM" id="SSF52980">
    <property type="entry name" value="Restriction endonuclease-like"/>
    <property type="match status" value="1"/>
</dbReference>
<dbReference type="InterPro" id="IPR027417">
    <property type="entry name" value="P-loop_NTPase"/>
</dbReference>
<keyword evidence="19" id="KW-1185">Reference proteome</keyword>
<evidence type="ECO:0000256" key="2">
    <source>
        <dbReference type="ARBA" id="ARBA00022741"/>
    </source>
</evidence>
<evidence type="ECO:0000256" key="11">
    <source>
        <dbReference type="ARBA" id="ARBA00034617"/>
    </source>
</evidence>
<evidence type="ECO:0000256" key="10">
    <source>
        <dbReference type="ARBA" id="ARBA00023235"/>
    </source>
</evidence>
<keyword evidence="7 15" id="KW-0067">ATP-binding</keyword>
<dbReference type="RefSeq" id="WP_377090821.1">
    <property type="nucleotide sequence ID" value="NZ_JBHSJL010000014.1"/>
</dbReference>
<evidence type="ECO:0000256" key="13">
    <source>
        <dbReference type="ARBA" id="ARBA00034923"/>
    </source>
</evidence>
<dbReference type="Gene3D" id="3.90.320.10">
    <property type="match status" value="1"/>
</dbReference>
<dbReference type="SUPFAM" id="SSF52540">
    <property type="entry name" value="P-loop containing nucleoside triphosphate hydrolases"/>
    <property type="match status" value="1"/>
</dbReference>
<dbReference type="EC" id="5.6.2.4" evidence="12"/>
<dbReference type="GO" id="GO:0008854">
    <property type="term" value="F:exodeoxyribonuclease V activity"/>
    <property type="evidence" value="ECO:0007669"/>
    <property type="project" value="UniProtKB-EC"/>
</dbReference>
<dbReference type="Gene3D" id="3.40.50.300">
    <property type="entry name" value="P-loop containing nucleotide triphosphate hydrolases"/>
    <property type="match status" value="3"/>
</dbReference>
<evidence type="ECO:0000256" key="15">
    <source>
        <dbReference type="PROSITE-ProRule" id="PRU00560"/>
    </source>
</evidence>
<evidence type="ECO:0000256" key="16">
    <source>
        <dbReference type="SAM" id="MobiDB-lite"/>
    </source>
</evidence>
<feature type="binding site" evidence="15">
    <location>
        <begin position="9"/>
        <end position="16"/>
    </location>
    <ligand>
        <name>ATP</name>
        <dbReference type="ChEBI" id="CHEBI:30616"/>
    </ligand>
</feature>
<protein>
    <recommendedName>
        <fullName evidence="12">DNA 3'-5' helicase</fullName>
        <ecNumber evidence="12">5.6.2.4</ecNumber>
    </recommendedName>
    <alternativeName>
        <fullName evidence="13">DNA 3'-5' helicase II</fullName>
    </alternativeName>
</protein>
<dbReference type="PROSITE" id="PS51198">
    <property type="entry name" value="UVRD_HELICASE_ATP_BIND"/>
    <property type="match status" value="1"/>
</dbReference>